<accession>A0AAW0GPK5</accession>
<dbReference type="InterPro" id="IPR035309">
    <property type="entry name" value="PSME4"/>
</dbReference>
<dbReference type="GO" id="GO:0005634">
    <property type="term" value="C:nucleus"/>
    <property type="evidence" value="ECO:0007669"/>
    <property type="project" value="TreeGrafter"/>
</dbReference>
<keyword evidence="4" id="KW-1185">Reference proteome</keyword>
<gene>
    <name evidence="3" type="ORF">QCA50_004908</name>
</gene>
<evidence type="ECO:0000313" key="4">
    <source>
        <dbReference type="Proteomes" id="UP001385951"/>
    </source>
</evidence>
<evidence type="ECO:0000256" key="1">
    <source>
        <dbReference type="SAM" id="MobiDB-lite"/>
    </source>
</evidence>
<dbReference type="PANTHER" id="PTHR32170:SF3">
    <property type="entry name" value="PROTEASOME ACTIVATOR COMPLEX SUBUNIT 4"/>
    <property type="match status" value="1"/>
</dbReference>
<comment type="caution">
    <text evidence="3">The sequence shown here is derived from an EMBL/GenBank/DDBJ whole genome shotgun (WGS) entry which is preliminary data.</text>
</comment>
<dbReference type="EMBL" id="JASBNA010000005">
    <property type="protein sequence ID" value="KAK7691509.1"/>
    <property type="molecule type" value="Genomic_DNA"/>
</dbReference>
<sequence length="658" mass="73226">MKSRQVTMSAIPNIMCTIANSVRRFFHPAAIDEMLSTFVPLIDGTDLNSLLSTQYYLLTFLPQSHPQSYLPFLFRLWESVNSWAYDNRMIEFLADIAKMHVNPRLSDPATIDEIPDDARSEDEKRPNWRKDDLKFEGQWGGLYRDVGIFTTHEWDYIMCKCLATMAITLADAGSLTTGCEVDTNKISPLLEQLPEPESRLLTLARLIVYSMAQDGPHTPSSNSDTPLSMPTPPRSSTHRAHPHESPADYLYASLGKGEGLKPQAYIAGSKALNSLVKLIAPCENFFHPTNAGSWTTSLSQFIMHVVQEFQIRWHEELRPDCMTPLNRRLTGDMKRELVKSLRTVALLGIFCDEETAVGYIKECLRTMSIMEPELILHPVLERAVPSLSSLTEADRTIPITKALHAVTDSMACRKVYYPGAKHILPILELLLPGIDLNDSEKTLATTALLHNIVQRIAFGELQQCPDVLDNVGLQSTHPTRKAIPEDFGKLTEEDEDAILGNVWSEATDWVAAFVRRVILLFENLPENDPEDELVRAVCGVLQEICLHLSDPLYDMVLRMIFDYASTSTASGSLNAIARLVKSVTIGNAKKALAKFLPFCIRNIHSELKRGASSTRTTSTGSTPILSDTTLHWNLALLQGALSADGHAVGTSSSTCFRS</sequence>
<protein>
    <recommendedName>
        <fullName evidence="2">Proteasome activator Blm10 middle HEAT repeats region domain-containing protein</fullName>
    </recommendedName>
</protein>
<reference evidence="3 4" key="1">
    <citation type="submission" date="2022-09" db="EMBL/GenBank/DDBJ databases">
        <authorList>
            <person name="Palmer J.M."/>
        </authorList>
    </citation>
    <scope>NUCLEOTIDE SEQUENCE [LARGE SCALE GENOMIC DNA]</scope>
    <source>
        <strain evidence="3 4">DSM 7382</strain>
    </source>
</reference>
<proteinExistence type="predicted"/>
<dbReference type="SUPFAM" id="SSF48371">
    <property type="entry name" value="ARM repeat"/>
    <property type="match status" value="1"/>
</dbReference>
<evidence type="ECO:0000313" key="3">
    <source>
        <dbReference type="EMBL" id="KAK7691509.1"/>
    </source>
</evidence>
<feature type="region of interest" description="Disordered" evidence="1">
    <location>
        <begin position="214"/>
        <end position="243"/>
    </location>
</feature>
<dbReference type="InterPro" id="IPR016024">
    <property type="entry name" value="ARM-type_fold"/>
</dbReference>
<dbReference type="AlphaFoldDB" id="A0AAW0GPK5"/>
<organism evidence="3 4">
    <name type="scientific">Cerrena zonata</name>
    <dbReference type="NCBI Taxonomy" id="2478898"/>
    <lineage>
        <taxon>Eukaryota</taxon>
        <taxon>Fungi</taxon>
        <taxon>Dikarya</taxon>
        <taxon>Basidiomycota</taxon>
        <taxon>Agaricomycotina</taxon>
        <taxon>Agaricomycetes</taxon>
        <taxon>Polyporales</taxon>
        <taxon>Cerrenaceae</taxon>
        <taxon>Cerrena</taxon>
    </lineage>
</organism>
<dbReference type="GO" id="GO:0016504">
    <property type="term" value="F:peptidase activator activity"/>
    <property type="evidence" value="ECO:0007669"/>
    <property type="project" value="InterPro"/>
</dbReference>
<evidence type="ECO:0000259" key="2">
    <source>
        <dbReference type="Pfam" id="PF16507"/>
    </source>
</evidence>
<feature type="compositionally biased region" description="Polar residues" evidence="1">
    <location>
        <begin position="218"/>
        <end position="228"/>
    </location>
</feature>
<dbReference type="InterPro" id="IPR032430">
    <property type="entry name" value="Blm10_mid"/>
</dbReference>
<dbReference type="Pfam" id="PF16507">
    <property type="entry name" value="HEAT_PSME4_mid"/>
    <property type="match status" value="1"/>
</dbReference>
<dbReference type="GO" id="GO:0010499">
    <property type="term" value="P:proteasomal ubiquitin-independent protein catabolic process"/>
    <property type="evidence" value="ECO:0007669"/>
    <property type="project" value="TreeGrafter"/>
</dbReference>
<dbReference type="PANTHER" id="PTHR32170">
    <property type="entry name" value="PROTEASOME ACTIVATOR COMPLEX SUBUNIT 4"/>
    <property type="match status" value="1"/>
</dbReference>
<name>A0AAW0GPK5_9APHY</name>
<dbReference type="GO" id="GO:0070628">
    <property type="term" value="F:proteasome binding"/>
    <property type="evidence" value="ECO:0007669"/>
    <property type="project" value="InterPro"/>
</dbReference>
<feature type="domain" description="Proteasome activator Blm10 middle HEAT repeats region" evidence="2">
    <location>
        <begin position="275"/>
        <end position="648"/>
    </location>
</feature>
<dbReference type="Proteomes" id="UP001385951">
    <property type="component" value="Unassembled WGS sequence"/>
</dbReference>
<dbReference type="GO" id="GO:0005829">
    <property type="term" value="C:cytosol"/>
    <property type="evidence" value="ECO:0007669"/>
    <property type="project" value="TreeGrafter"/>
</dbReference>